<dbReference type="Gene3D" id="2.40.30.170">
    <property type="match status" value="1"/>
</dbReference>
<dbReference type="PANTHER" id="PTHR32347">
    <property type="entry name" value="EFFLUX SYSTEM COMPONENT YKNX-RELATED"/>
    <property type="match status" value="1"/>
</dbReference>
<dbReference type="SUPFAM" id="SSF111369">
    <property type="entry name" value="HlyD-like secretion proteins"/>
    <property type="match status" value="1"/>
</dbReference>
<protein>
    <submittedName>
        <fullName evidence="5">Efflux transporter, RND family, MFP subunit</fullName>
    </submittedName>
</protein>
<dbReference type="InterPro" id="IPR050465">
    <property type="entry name" value="UPF0194_transport"/>
</dbReference>
<dbReference type="Gene3D" id="2.40.420.20">
    <property type="match status" value="1"/>
</dbReference>
<keyword evidence="3" id="KW-0175">Coiled coil</keyword>
<evidence type="ECO:0000256" key="3">
    <source>
        <dbReference type="ARBA" id="ARBA00023054"/>
    </source>
</evidence>
<dbReference type="Proteomes" id="UP000034325">
    <property type="component" value="Unassembled WGS sequence"/>
</dbReference>
<dbReference type="GO" id="GO:0016020">
    <property type="term" value="C:membrane"/>
    <property type="evidence" value="ECO:0007669"/>
    <property type="project" value="InterPro"/>
</dbReference>
<sequence>MKDKKKGNILSKFFLNKRRLVILAIILVAGFLVWKFTLGKKEEIETAKVERGTVIEELVLSGEIDADEYAKLTFPTSGKIAWVGISEGDEVKRGQALTKLDTTVLNTTFQQARAALRAAEATVEKVHDQVKDHSGDETFTQKDTRTTAEAAKDEAYEAYVAAEYNLRNSTLTSPFSGIVTFLAHPFSGVNVLATETQVEVINPDTIYFDVSADQTEVGGLKVGQKVVIILDSVPDEEISGYVDFVSYTPRTGEVGTVYKVKVKFDKDLDIKRYRIGMGGDANFILSEKEDVLYVPPKFVKSDSTGKYVKQGKENNKTYVEVGIEGEDRIEIKSESLKEGDILYD</sequence>
<feature type="transmembrane region" description="Helical" evidence="4">
    <location>
        <begin position="20"/>
        <end position="38"/>
    </location>
</feature>
<organism evidence="5 6">
    <name type="scientific">Candidatus Woesebacteria bacterium GW2011_GWA1_39_12</name>
    <dbReference type="NCBI Taxonomy" id="1618549"/>
    <lineage>
        <taxon>Bacteria</taxon>
        <taxon>Candidatus Woeseibacteriota</taxon>
    </lineage>
</organism>
<dbReference type="GO" id="GO:0030313">
    <property type="term" value="C:cell envelope"/>
    <property type="evidence" value="ECO:0007669"/>
    <property type="project" value="UniProtKB-SubCell"/>
</dbReference>
<evidence type="ECO:0000256" key="1">
    <source>
        <dbReference type="ARBA" id="ARBA00004196"/>
    </source>
</evidence>
<keyword evidence="4" id="KW-0472">Membrane</keyword>
<dbReference type="NCBIfam" id="TIGR01730">
    <property type="entry name" value="RND_mfp"/>
    <property type="match status" value="1"/>
</dbReference>
<name>A0A0G0LZV7_9BACT</name>
<dbReference type="EMBL" id="LBWA01000012">
    <property type="protein sequence ID" value="KKQ97473.1"/>
    <property type="molecule type" value="Genomic_DNA"/>
</dbReference>
<reference evidence="5 6" key="1">
    <citation type="journal article" date="2015" name="Nature">
        <title>rRNA introns, odd ribosomes, and small enigmatic genomes across a large radiation of phyla.</title>
        <authorList>
            <person name="Brown C.T."/>
            <person name="Hug L.A."/>
            <person name="Thomas B.C."/>
            <person name="Sharon I."/>
            <person name="Castelle C.J."/>
            <person name="Singh A."/>
            <person name="Wilkins M.J."/>
            <person name="Williams K.H."/>
            <person name="Banfield J.F."/>
        </authorList>
    </citation>
    <scope>NUCLEOTIDE SEQUENCE [LARGE SCALE GENOMIC DNA]</scope>
</reference>
<comment type="similarity">
    <text evidence="2">Belongs to the membrane fusion protein (MFP) (TC 8.A.1) family.</text>
</comment>
<keyword evidence="4" id="KW-1133">Transmembrane helix</keyword>
<keyword evidence="4" id="KW-0812">Transmembrane</keyword>
<accession>A0A0G0LZV7</accession>
<comment type="caution">
    <text evidence="5">The sequence shown here is derived from an EMBL/GenBank/DDBJ whole genome shotgun (WGS) entry which is preliminary data.</text>
</comment>
<comment type="subcellular location">
    <subcellularLocation>
        <location evidence="1">Cell envelope</location>
    </subcellularLocation>
</comment>
<proteinExistence type="inferred from homology"/>
<dbReference type="AlphaFoldDB" id="A0A0G0LZV7"/>
<dbReference type="InterPro" id="IPR006143">
    <property type="entry name" value="RND_pump_MFP"/>
</dbReference>
<dbReference type="Gene3D" id="2.40.50.100">
    <property type="match status" value="1"/>
</dbReference>
<evidence type="ECO:0000256" key="2">
    <source>
        <dbReference type="ARBA" id="ARBA00009477"/>
    </source>
</evidence>
<dbReference type="GO" id="GO:0022857">
    <property type="term" value="F:transmembrane transporter activity"/>
    <property type="evidence" value="ECO:0007669"/>
    <property type="project" value="InterPro"/>
</dbReference>
<evidence type="ECO:0000313" key="6">
    <source>
        <dbReference type="Proteomes" id="UP000034325"/>
    </source>
</evidence>
<evidence type="ECO:0000256" key="4">
    <source>
        <dbReference type="SAM" id="Phobius"/>
    </source>
</evidence>
<gene>
    <name evidence="5" type="ORF">UT23_C0012G0083</name>
</gene>
<evidence type="ECO:0000313" key="5">
    <source>
        <dbReference type="EMBL" id="KKQ97473.1"/>
    </source>
</evidence>